<dbReference type="AlphaFoldDB" id="A0A7W7P5X2"/>
<accession>A0A7W7P5X2</accession>
<dbReference type="Proteomes" id="UP000566995">
    <property type="component" value="Unassembled WGS sequence"/>
</dbReference>
<comment type="caution">
    <text evidence="1">The sequence shown here is derived from an EMBL/GenBank/DDBJ whole genome shotgun (WGS) entry which is preliminary data.</text>
</comment>
<gene>
    <name evidence="1" type="ORF">HNP46_007065</name>
</gene>
<name>A0A7W7P5X2_PSENT</name>
<dbReference type="EMBL" id="JACHLI010000061">
    <property type="protein sequence ID" value="MBB4868145.1"/>
    <property type="molecule type" value="Genomic_DNA"/>
</dbReference>
<sequence>MKTLLICAVVIVGGIQLSFKLFDGAVESAQNSHTAQLIKAQHQAEL</sequence>
<evidence type="ECO:0000313" key="2">
    <source>
        <dbReference type="Proteomes" id="UP000566995"/>
    </source>
</evidence>
<organism evidence="1 2">
    <name type="scientific">Pseudomonas nitroreducens</name>
    <dbReference type="NCBI Taxonomy" id="46680"/>
    <lineage>
        <taxon>Bacteria</taxon>
        <taxon>Pseudomonadati</taxon>
        <taxon>Pseudomonadota</taxon>
        <taxon>Gammaproteobacteria</taxon>
        <taxon>Pseudomonadales</taxon>
        <taxon>Pseudomonadaceae</taxon>
        <taxon>Pseudomonas</taxon>
    </lineage>
</organism>
<dbReference type="RefSeq" id="WP_184598694.1">
    <property type="nucleotide sequence ID" value="NZ_JACHLI010000061.1"/>
</dbReference>
<protein>
    <submittedName>
        <fullName evidence="1">Uncharacterized protein</fullName>
    </submittedName>
</protein>
<proteinExistence type="predicted"/>
<reference evidence="1 2" key="1">
    <citation type="submission" date="2020-08" db="EMBL/GenBank/DDBJ databases">
        <title>Functional genomics of gut bacteria from endangered species of beetles.</title>
        <authorList>
            <person name="Carlos-Shanley C."/>
        </authorList>
    </citation>
    <scope>NUCLEOTIDE SEQUENCE [LARGE SCALE GENOMIC DNA]</scope>
    <source>
        <strain evidence="1 2">S00179</strain>
    </source>
</reference>
<evidence type="ECO:0000313" key="1">
    <source>
        <dbReference type="EMBL" id="MBB4868145.1"/>
    </source>
</evidence>